<keyword evidence="1" id="KW-0472">Membrane</keyword>
<feature type="transmembrane region" description="Helical" evidence="1">
    <location>
        <begin position="47"/>
        <end position="71"/>
    </location>
</feature>
<gene>
    <name evidence="3" type="ORF">BpHYR1_001243</name>
</gene>
<comment type="caution">
    <text evidence="3">The sequence shown here is derived from an EMBL/GenBank/DDBJ whole genome shotgun (WGS) entry which is preliminary data.</text>
</comment>
<dbReference type="Proteomes" id="UP000276133">
    <property type="component" value="Unassembled WGS sequence"/>
</dbReference>
<dbReference type="AlphaFoldDB" id="A0A3M7S5J7"/>
<evidence type="ECO:0000313" key="4">
    <source>
        <dbReference type="Proteomes" id="UP000276133"/>
    </source>
</evidence>
<feature type="signal peptide" evidence="2">
    <location>
        <begin position="1"/>
        <end position="23"/>
    </location>
</feature>
<evidence type="ECO:0000313" key="3">
    <source>
        <dbReference type="EMBL" id="RNA30870.1"/>
    </source>
</evidence>
<organism evidence="3 4">
    <name type="scientific">Brachionus plicatilis</name>
    <name type="common">Marine rotifer</name>
    <name type="synonym">Brachionus muelleri</name>
    <dbReference type="NCBI Taxonomy" id="10195"/>
    <lineage>
        <taxon>Eukaryota</taxon>
        <taxon>Metazoa</taxon>
        <taxon>Spiralia</taxon>
        <taxon>Gnathifera</taxon>
        <taxon>Rotifera</taxon>
        <taxon>Eurotatoria</taxon>
        <taxon>Monogononta</taxon>
        <taxon>Pseudotrocha</taxon>
        <taxon>Ploima</taxon>
        <taxon>Brachionidae</taxon>
        <taxon>Brachionus</taxon>
    </lineage>
</organism>
<protein>
    <submittedName>
        <fullName evidence="3">Uncharacterized protein</fullName>
    </submittedName>
</protein>
<keyword evidence="2" id="KW-0732">Signal</keyword>
<evidence type="ECO:0000256" key="1">
    <source>
        <dbReference type="SAM" id="Phobius"/>
    </source>
</evidence>
<sequence>MKYKLNFLSIFSIVCEFVSLANSLPIEFDSSPKTSSTIQPSQSLSKSAITSIIVVTSLSILLLLFFLVVFVHYRLIRKVPDDDMGSSSSSAIQMTNKQNLDLKKSNYLNKVEQISTIESEQTRKVNLDQSNRFALQNDYNLLDLKSLSNSTDSVYTPIDNLSEMEEAHSDDELDELINFSKKKSESCENFVVKWQQSDIQFDQVLRSKKNKSIVLSVMNMVWPTHFLNDEKSYY</sequence>
<evidence type="ECO:0000256" key="2">
    <source>
        <dbReference type="SAM" id="SignalP"/>
    </source>
</evidence>
<keyword evidence="4" id="KW-1185">Reference proteome</keyword>
<feature type="chain" id="PRO_5018076313" evidence="2">
    <location>
        <begin position="24"/>
        <end position="234"/>
    </location>
</feature>
<keyword evidence="1" id="KW-1133">Transmembrane helix</keyword>
<accession>A0A3M7S5J7</accession>
<keyword evidence="1" id="KW-0812">Transmembrane</keyword>
<reference evidence="3 4" key="1">
    <citation type="journal article" date="2018" name="Sci. Rep.">
        <title>Genomic signatures of local adaptation to the degree of environmental predictability in rotifers.</title>
        <authorList>
            <person name="Franch-Gras L."/>
            <person name="Hahn C."/>
            <person name="Garcia-Roger E.M."/>
            <person name="Carmona M.J."/>
            <person name="Serra M."/>
            <person name="Gomez A."/>
        </authorList>
    </citation>
    <scope>NUCLEOTIDE SEQUENCE [LARGE SCALE GENOMIC DNA]</scope>
    <source>
        <strain evidence="3">HYR1</strain>
    </source>
</reference>
<proteinExistence type="predicted"/>
<dbReference type="EMBL" id="REGN01002032">
    <property type="protein sequence ID" value="RNA30870.1"/>
    <property type="molecule type" value="Genomic_DNA"/>
</dbReference>
<dbReference type="OrthoDB" id="10556028at2759"/>
<name>A0A3M7S5J7_BRAPC</name>